<organism evidence="1 2">
    <name type="scientific">Aspergillus pseudoviridinutans</name>
    <dbReference type="NCBI Taxonomy" id="1517512"/>
    <lineage>
        <taxon>Eukaryota</taxon>
        <taxon>Fungi</taxon>
        <taxon>Dikarya</taxon>
        <taxon>Ascomycota</taxon>
        <taxon>Pezizomycotina</taxon>
        <taxon>Eurotiomycetes</taxon>
        <taxon>Eurotiomycetidae</taxon>
        <taxon>Eurotiales</taxon>
        <taxon>Aspergillaceae</taxon>
        <taxon>Aspergillus</taxon>
        <taxon>Aspergillus subgen. Fumigati</taxon>
    </lineage>
</organism>
<dbReference type="OrthoDB" id="2823490at2759"/>
<evidence type="ECO:0000313" key="1">
    <source>
        <dbReference type="EMBL" id="GIJ92383.1"/>
    </source>
</evidence>
<sequence>MPAQKVPTRFKHARAKFFVLKDDGKRRIKSWHLSYPSVCAVRPVCGGFFVGHGAATDPWELYRVLKRFFQCGPEVGRLLTLIRETGFDYRMHPDYLVSVLHELLGSLLFYRDGRMIYERVGAVRLLLDEKRVHEWNLDERLEGMHCKEEEDAKWRSFALAHRSQMGLRHLTTRQEEALV</sequence>
<dbReference type="Proteomes" id="UP001043456">
    <property type="component" value="Unassembled WGS sequence"/>
</dbReference>
<dbReference type="GeneID" id="67009974"/>
<dbReference type="AlphaFoldDB" id="A0A9P3BP18"/>
<name>A0A9P3BP18_9EURO</name>
<dbReference type="EMBL" id="BHVY01000009">
    <property type="protein sequence ID" value="GIJ92383.1"/>
    <property type="molecule type" value="Genomic_DNA"/>
</dbReference>
<proteinExistence type="predicted"/>
<accession>A0A9P3BP18</accession>
<protein>
    <submittedName>
        <fullName evidence="1">Uncharacterized protein</fullName>
    </submittedName>
</protein>
<reference evidence="1 2" key="1">
    <citation type="submission" date="2018-10" db="EMBL/GenBank/DDBJ databases">
        <title>Pan-genome distribution and transcriptional activeness of fungal secondary metabolism genes in Aspergillus section Fumigati.</title>
        <authorList>
            <person name="Takahashi H."/>
            <person name="Umemura M."/>
            <person name="Ninomiya A."/>
            <person name="Kusuya Y."/>
            <person name="Urayama S."/>
            <person name="Shimizu M."/>
            <person name="Watanabe A."/>
            <person name="Kamei K."/>
            <person name="Yaguchi T."/>
            <person name="Hagiwara D."/>
        </authorList>
    </citation>
    <scope>NUCLEOTIDE SEQUENCE [LARGE SCALE GENOMIC DNA]</scope>
    <source>
        <strain evidence="1 2">IFM 55266</strain>
    </source>
</reference>
<comment type="caution">
    <text evidence="1">The sequence shown here is derived from an EMBL/GenBank/DDBJ whole genome shotgun (WGS) entry which is preliminary data.</text>
</comment>
<gene>
    <name evidence="1" type="ORF">Asppvi_011365</name>
</gene>
<evidence type="ECO:0000313" key="2">
    <source>
        <dbReference type="Proteomes" id="UP001043456"/>
    </source>
</evidence>
<keyword evidence="2" id="KW-1185">Reference proteome</keyword>
<dbReference type="RefSeq" id="XP_043163129.1">
    <property type="nucleotide sequence ID" value="XM_043307194.1"/>
</dbReference>